<dbReference type="InterPro" id="IPR000524">
    <property type="entry name" value="Tscrpt_reg_HTH_GntR"/>
</dbReference>
<dbReference type="Pfam" id="PF00155">
    <property type="entry name" value="Aminotran_1_2"/>
    <property type="match status" value="1"/>
</dbReference>
<comment type="cofactor">
    <cofactor evidence="1">
        <name>pyridoxal 5'-phosphate</name>
        <dbReference type="ChEBI" id="CHEBI:597326"/>
    </cofactor>
</comment>
<dbReference type="SUPFAM" id="SSF53383">
    <property type="entry name" value="PLP-dependent transferases"/>
    <property type="match status" value="1"/>
</dbReference>
<keyword evidence="3" id="KW-0032">Aminotransferase</keyword>
<dbReference type="GO" id="GO:0030170">
    <property type="term" value="F:pyridoxal phosphate binding"/>
    <property type="evidence" value="ECO:0007669"/>
    <property type="project" value="InterPro"/>
</dbReference>
<accession>A0A0U1QPN8</accession>
<dbReference type="InterPro" id="IPR036390">
    <property type="entry name" value="WH_DNA-bd_sf"/>
</dbReference>
<evidence type="ECO:0000256" key="5">
    <source>
        <dbReference type="ARBA" id="ARBA00023015"/>
    </source>
</evidence>
<comment type="similarity">
    <text evidence="2">In the C-terminal section; belongs to the class-I pyridoxal-phosphate-dependent aminotransferase family.</text>
</comment>
<dbReference type="OrthoDB" id="9808770at2"/>
<dbReference type="InterPro" id="IPR004839">
    <property type="entry name" value="Aminotransferase_I/II_large"/>
</dbReference>
<sequence>MEIIPKLDDRLNEPLYLQLYAYFKREIELAGLPEQTRLPSIRYLADQLALSKTTVQMAYQQLLAEGYLESRPRSGYFVAKMDHPFLNPSAGSMSTIKPKQLNRTSEKATDIDFFMSSIDVGHFPLNAWRKCEQKLFEDPSAIGYGAYQGEANLRELLAGYLHRSRGVQCMPEQIVIAAGTPSILVLLYQLIDWKTGRIAMEDPGYQGVRRSLQKRPIQMVPISVEKDGLSIKELTHAPVDAVYITPSHQYPLGMVMPIANRIQLLDWAKKHARWIIEDDYDGEFRYRGKPIPSLQGVDEHNRVIYIGTFSKSLMPAIRISYMVLPPELLGTYRQLEWRQSASRLHQQTLALFMRSGQWEQHIRKMRTLYKKKQALLLNEIQSVMGDHCAVSGQDAGLHIVLHVKSKVPAAVLIKKAKSVGVLVYGVSAVRNKKEHQASILLGYGGLSTEEIKKGIQRLHQAWLHDYQ</sequence>
<gene>
    <name evidence="9" type="ORF">SINU_06475</name>
</gene>
<evidence type="ECO:0000256" key="4">
    <source>
        <dbReference type="ARBA" id="ARBA00022898"/>
    </source>
</evidence>
<dbReference type="Gene3D" id="1.10.10.10">
    <property type="entry name" value="Winged helix-like DNA-binding domain superfamily/Winged helix DNA-binding domain"/>
    <property type="match status" value="1"/>
</dbReference>
<dbReference type="GO" id="GO:0008483">
    <property type="term" value="F:transaminase activity"/>
    <property type="evidence" value="ECO:0007669"/>
    <property type="project" value="UniProtKB-KW"/>
</dbReference>
<dbReference type="STRING" id="1069536.SINU_06475"/>
<dbReference type="AlphaFoldDB" id="A0A0U1QPN8"/>
<comment type="caution">
    <text evidence="9">The sequence shown here is derived from an EMBL/GenBank/DDBJ whole genome shotgun (WGS) entry which is preliminary data.</text>
</comment>
<proteinExistence type="inferred from homology"/>
<keyword evidence="4" id="KW-0663">Pyridoxal phosphate</keyword>
<evidence type="ECO:0000313" key="10">
    <source>
        <dbReference type="Proteomes" id="UP000035553"/>
    </source>
</evidence>
<organism evidence="9 10">
    <name type="scientific">Sporolactobacillus inulinus CASD</name>
    <dbReference type="NCBI Taxonomy" id="1069536"/>
    <lineage>
        <taxon>Bacteria</taxon>
        <taxon>Bacillati</taxon>
        <taxon>Bacillota</taxon>
        <taxon>Bacilli</taxon>
        <taxon>Bacillales</taxon>
        <taxon>Sporolactobacillaceae</taxon>
        <taxon>Sporolactobacillus</taxon>
    </lineage>
</organism>
<dbReference type="EMBL" id="AFVQ02000080">
    <property type="protein sequence ID" value="KLI02745.1"/>
    <property type="molecule type" value="Genomic_DNA"/>
</dbReference>
<evidence type="ECO:0000256" key="7">
    <source>
        <dbReference type="ARBA" id="ARBA00023163"/>
    </source>
</evidence>
<evidence type="ECO:0000256" key="3">
    <source>
        <dbReference type="ARBA" id="ARBA00022576"/>
    </source>
</evidence>
<dbReference type="PANTHER" id="PTHR46577">
    <property type="entry name" value="HTH-TYPE TRANSCRIPTIONAL REGULATORY PROTEIN GABR"/>
    <property type="match status" value="1"/>
</dbReference>
<dbReference type="InterPro" id="IPR036388">
    <property type="entry name" value="WH-like_DNA-bd_sf"/>
</dbReference>
<evidence type="ECO:0000313" key="9">
    <source>
        <dbReference type="EMBL" id="KLI02745.1"/>
    </source>
</evidence>
<dbReference type="InterPro" id="IPR015421">
    <property type="entry name" value="PyrdxlP-dep_Trfase_major"/>
</dbReference>
<keyword evidence="5" id="KW-0805">Transcription regulation</keyword>
<evidence type="ECO:0000256" key="1">
    <source>
        <dbReference type="ARBA" id="ARBA00001933"/>
    </source>
</evidence>
<dbReference type="PROSITE" id="PS50949">
    <property type="entry name" value="HTH_GNTR"/>
    <property type="match status" value="1"/>
</dbReference>
<dbReference type="SMART" id="SM00345">
    <property type="entry name" value="HTH_GNTR"/>
    <property type="match status" value="1"/>
</dbReference>
<feature type="domain" description="HTH gntR-type" evidence="8">
    <location>
        <begin position="13"/>
        <end position="81"/>
    </location>
</feature>
<evidence type="ECO:0000256" key="6">
    <source>
        <dbReference type="ARBA" id="ARBA00023125"/>
    </source>
</evidence>
<dbReference type="Pfam" id="PF00392">
    <property type="entry name" value="GntR"/>
    <property type="match status" value="1"/>
</dbReference>
<dbReference type="InterPro" id="IPR051446">
    <property type="entry name" value="HTH_trans_reg/aminotransferase"/>
</dbReference>
<dbReference type="RefSeq" id="WP_010025178.1">
    <property type="nucleotide sequence ID" value="NZ_AFVQ02000080.1"/>
</dbReference>
<name>A0A0U1QPN8_9BACL</name>
<evidence type="ECO:0000259" key="8">
    <source>
        <dbReference type="PROSITE" id="PS50949"/>
    </source>
</evidence>
<keyword evidence="7" id="KW-0804">Transcription</keyword>
<keyword evidence="3" id="KW-0808">Transferase</keyword>
<reference evidence="9 10" key="1">
    <citation type="journal article" date="2011" name="J. Bacteriol.">
        <title>Draft genome sequence of Sporolactobacillus inulinus strain CASD, an efficient D-lactic acid-producing bacterium with high-concentration lactate tolerance capability.</title>
        <authorList>
            <person name="Yu B."/>
            <person name="Su F."/>
            <person name="Wang L."/>
            <person name="Xu K."/>
            <person name="Zhao B."/>
            <person name="Xu P."/>
        </authorList>
    </citation>
    <scope>NUCLEOTIDE SEQUENCE [LARGE SCALE GENOMIC DNA]</scope>
    <source>
        <strain evidence="9 10">CASD</strain>
    </source>
</reference>
<dbReference type="SUPFAM" id="SSF46785">
    <property type="entry name" value="Winged helix' DNA-binding domain"/>
    <property type="match status" value="1"/>
</dbReference>
<dbReference type="GO" id="GO:0003677">
    <property type="term" value="F:DNA binding"/>
    <property type="evidence" value="ECO:0007669"/>
    <property type="project" value="UniProtKB-KW"/>
</dbReference>
<dbReference type="CDD" id="cd07377">
    <property type="entry name" value="WHTH_GntR"/>
    <property type="match status" value="1"/>
</dbReference>
<protein>
    <recommendedName>
        <fullName evidence="8">HTH gntR-type domain-containing protein</fullName>
    </recommendedName>
</protein>
<dbReference type="PANTHER" id="PTHR46577:SF1">
    <property type="entry name" value="HTH-TYPE TRANSCRIPTIONAL REGULATORY PROTEIN GABR"/>
    <property type="match status" value="1"/>
</dbReference>
<dbReference type="InterPro" id="IPR015424">
    <property type="entry name" value="PyrdxlP-dep_Trfase"/>
</dbReference>
<dbReference type="GO" id="GO:0003700">
    <property type="term" value="F:DNA-binding transcription factor activity"/>
    <property type="evidence" value="ECO:0007669"/>
    <property type="project" value="InterPro"/>
</dbReference>
<dbReference type="Gene3D" id="3.40.640.10">
    <property type="entry name" value="Type I PLP-dependent aspartate aminotransferase-like (Major domain)"/>
    <property type="match status" value="1"/>
</dbReference>
<keyword evidence="10" id="KW-1185">Reference proteome</keyword>
<dbReference type="CDD" id="cd00609">
    <property type="entry name" value="AAT_like"/>
    <property type="match status" value="1"/>
</dbReference>
<dbReference type="Proteomes" id="UP000035553">
    <property type="component" value="Unassembled WGS sequence"/>
</dbReference>
<keyword evidence="6" id="KW-0238">DNA-binding</keyword>
<evidence type="ECO:0000256" key="2">
    <source>
        <dbReference type="ARBA" id="ARBA00005384"/>
    </source>
</evidence>